<gene>
    <name evidence="2" type="ORF">ElyMa_003139200</name>
</gene>
<proteinExistence type="predicted"/>
<keyword evidence="2" id="KW-0808">Transferase</keyword>
<keyword evidence="2" id="KW-0548">Nucleotidyltransferase</keyword>
<dbReference type="Proteomes" id="UP000762676">
    <property type="component" value="Unassembled WGS sequence"/>
</dbReference>
<dbReference type="EMBL" id="BMAT01006487">
    <property type="protein sequence ID" value="GFS13549.1"/>
    <property type="molecule type" value="Genomic_DNA"/>
</dbReference>
<comment type="caution">
    <text evidence="2">The sequence shown here is derived from an EMBL/GenBank/DDBJ whole genome shotgun (WGS) entry which is preliminary data.</text>
</comment>
<organism evidence="2 3">
    <name type="scientific">Elysia marginata</name>
    <dbReference type="NCBI Taxonomy" id="1093978"/>
    <lineage>
        <taxon>Eukaryota</taxon>
        <taxon>Metazoa</taxon>
        <taxon>Spiralia</taxon>
        <taxon>Lophotrochozoa</taxon>
        <taxon>Mollusca</taxon>
        <taxon>Gastropoda</taxon>
        <taxon>Heterobranchia</taxon>
        <taxon>Euthyneura</taxon>
        <taxon>Panpulmonata</taxon>
        <taxon>Sacoglossa</taxon>
        <taxon>Placobranchoidea</taxon>
        <taxon>Plakobranchidae</taxon>
        <taxon>Elysia</taxon>
    </lineage>
</organism>
<reference evidence="2 3" key="1">
    <citation type="journal article" date="2021" name="Elife">
        <title>Chloroplast acquisition without the gene transfer in kleptoplastic sea slugs, Plakobranchus ocellatus.</title>
        <authorList>
            <person name="Maeda T."/>
            <person name="Takahashi S."/>
            <person name="Yoshida T."/>
            <person name="Shimamura S."/>
            <person name="Takaki Y."/>
            <person name="Nagai Y."/>
            <person name="Toyoda A."/>
            <person name="Suzuki Y."/>
            <person name="Arimoto A."/>
            <person name="Ishii H."/>
            <person name="Satoh N."/>
            <person name="Nishiyama T."/>
            <person name="Hasebe M."/>
            <person name="Maruyama T."/>
            <person name="Minagawa J."/>
            <person name="Obokata J."/>
            <person name="Shigenobu S."/>
        </authorList>
    </citation>
    <scope>NUCLEOTIDE SEQUENCE [LARGE SCALE GENOMIC DNA]</scope>
</reference>
<evidence type="ECO:0000313" key="3">
    <source>
        <dbReference type="Proteomes" id="UP000762676"/>
    </source>
</evidence>
<dbReference type="GO" id="GO:0003964">
    <property type="term" value="F:RNA-directed DNA polymerase activity"/>
    <property type="evidence" value="ECO:0007669"/>
    <property type="project" value="UniProtKB-KW"/>
</dbReference>
<protein>
    <submittedName>
        <fullName evidence="2">Reverse transcriptase</fullName>
    </submittedName>
</protein>
<dbReference type="Pfam" id="PF00078">
    <property type="entry name" value="RVT_1"/>
    <property type="match status" value="1"/>
</dbReference>
<name>A0AAV4ISZ3_9GAST</name>
<dbReference type="InterPro" id="IPR000477">
    <property type="entry name" value="RT_dom"/>
</dbReference>
<keyword evidence="3" id="KW-1185">Reference proteome</keyword>
<accession>A0AAV4ISZ3</accession>
<dbReference type="AlphaFoldDB" id="A0AAV4ISZ3"/>
<evidence type="ECO:0000259" key="1">
    <source>
        <dbReference type="Pfam" id="PF00078"/>
    </source>
</evidence>
<evidence type="ECO:0000313" key="2">
    <source>
        <dbReference type="EMBL" id="GFS13549.1"/>
    </source>
</evidence>
<sequence length="172" mass="19931">MRDLLEPISESKAKIRDNRRYHDSTWSETGMYCFSFIVHSVQRISTTRDNLQKERHTHQWCQHQQIPIYAGDTVTLTESEKQLQVMLDRIIDKCKEYGMEINAKKTKTMLIGRDTKALTMTVGNAVLGQILKYLYLGHMIMEDIATLKEGTNTDRKDKAKVLGEKRAATKEH</sequence>
<keyword evidence="2" id="KW-0695">RNA-directed DNA polymerase</keyword>
<feature type="domain" description="Reverse transcriptase" evidence="1">
    <location>
        <begin position="58"/>
        <end position="139"/>
    </location>
</feature>